<evidence type="ECO:0000313" key="3">
    <source>
        <dbReference type="Proteomes" id="UP000694257"/>
    </source>
</evidence>
<dbReference type="RefSeq" id="WP_218475004.1">
    <property type="nucleotide sequence ID" value="NZ_BAABJN010000001.1"/>
</dbReference>
<organism evidence="2 3">
    <name type="scientific">Nocardia iowensis</name>
    <dbReference type="NCBI Taxonomy" id="204891"/>
    <lineage>
        <taxon>Bacteria</taxon>
        <taxon>Bacillati</taxon>
        <taxon>Actinomycetota</taxon>
        <taxon>Actinomycetes</taxon>
        <taxon>Mycobacteriales</taxon>
        <taxon>Nocardiaceae</taxon>
        <taxon>Nocardia</taxon>
    </lineage>
</organism>
<reference evidence="2 3" key="1">
    <citation type="submission" date="2021-07" db="EMBL/GenBank/DDBJ databases">
        <title>Whole Genome Sequence of Nocardia Iowensis.</title>
        <authorList>
            <person name="Lamm A."/>
            <person name="Collins-Fairclough A.M."/>
            <person name="Bunk B."/>
            <person name="Sproer C."/>
        </authorList>
    </citation>
    <scope>NUCLEOTIDE SEQUENCE [LARGE SCALE GENOMIC DNA]</scope>
    <source>
        <strain evidence="2 3">NRRL 5646</strain>
    </source>
</reference>
<evidence type="ECO:0000313" key="2">
    <source>
        <dbReference type="EMBL" id="QXN93181.1"/>
    </source>
</evidence>
<proteinExistence type="predicted"/>
<protein>
    <submittedName>
        <fullName evidence="2">Uncharacterized protein</fullName>
    </submittedName>
</protein>
<feature type="signal peptide" evidence="1">
    <location>
        <begin position="1"/>
        <end position="30"/>
    </location>
</feature>
<accession>A0ABX8S066</accession>
<name>A0ABX8S066_NOCIO</name>
<evidence type="ECO:0000256" key="1">
    <source>
        <dbReference type="SAM" id="SignalP"/>
    </source>
</evidence>
<keyword evidence="3" id="KW-1185">Reference proteome</keyword>
<gene>
    <name evidence="2" type="ORF">KV110_08815</name>
</gene>
<feature type="chain" id="PRO_5045069488" evidence="1">
    <location>
        <begin position="31"/>
        <end position="55"/>
    </location>
</feature>
<sequence>MRIDKQTVAEIAVAVAFILSAVLSSPPAHAEPVTGPGSGNAQLQSIPEYRLTVGL</sequence>
<keyword evidence="1" id="KW-0732">Signal</keyword>
<dbReference type="Proteomes" id="UP000694257">
    <property type="component" value="Chromosome"/>
</dbReference>
<dbReference type="EMBL" id="CP078145">
    <property type="protein sequence ID" value="QXN93181.1"/>
    <property type="molecule type" value="Genomic_DNA"/>
</dbReference>